<feature type="transmembrane region" description="Helical" evidence="2">
    <location>
        <begin position="80"/>
        <end position="98"/>
    </location>
</feature>
<dbReference type="SUPFAM" id="SSF51735">
    <property type="entry name" value="NAD(P)-binding Rossmann-fold domains"/>
    <property type="match status" value="1"/>
</dbReference>
<keyword evidence="2" id="KW-0472">Membrane</keyword>
<evidence type="ECO:0000313" key="4">
    <source>
        <dbReference type="Proteomes" id="UP000663855"/>
    </source>
</evidence>
<keyword evidence="2" id="KW-0812">Transmembrane</keyword>
<dbReference type="PANTHER" id="PTHR43313">
    <property type="entry name" value="SHORT-CHAIN DEHYDROGENASE/REDUCTASE FAMILY 9C"/>
    <property type="match status" value="1"/>
</dbReference>
<dbReference type="Proteomes" id="UP000663855">
    <property type="component" value="Unassembled WGS sequence"/>
</dbReference>
<keyword evidence="2" id="KW-1133">Transmembrane helix</keyword>
<comment type="similarity">
    <text evidence="1">Belongs to the short-chain dehydrogenases/reductases (SDR) family.</text>
</comment>
<gene>
    <name evidence="3" type="ORF">CJN711_LOCUS28833</name>
</gene>
<dbReference type="GO" id="GO:0008202">
    <property type="term" value="P:steroid metabolic process"/>
    <property type="evidence" value="ECO:0007669"/>
    <property type="project" value="TreeGrafter"/>
</dbReference>
<dbReference type="PRINTS" id="PR00080">
    <property type="entry name" value="SDRFAMILY"/>
</dbReference>
<name>A0A815UUT7_9BILA</name>
<dbReference type="Pfam" id="PF00106">
    <property type="entry name" value="adh_short"/>
    <property type="match status" value="1"/>
</dbReference>
<evidence type="ECO:0000313" key="3">
    <source>
        <dbReference type="EMBL" id="CAF1527753.1"/>
    </source>
</evidence>
<dbReference type="InterPro" id="IPR036291">
    <property type="entry name" value="NAD(P)-bd_dom_sf"/>
</dbReference>
<organism evidence="3 4">
    <name type="scientific">Rotaria magnacalcarata</name>
    <dbReference type="NCBI Taxonomy" id="392030"/>
    <lineage>
        <taxon>Eukaryota</taxon>
        <taxon>Metazoa</taxon>
        <taxon>Spiralia</taxon>
        <taxon>Gnathifera</taxon>
        <taxon>Rotifera</taxon>
        <taxon>Eurotatoria</taxon>
        <taxon>Bdelloidea</taxon>
        <taxon>Philodinida</taxon>
        <taxon>Philodinidae</taxon>
        <taxon>Rotaria</taxon>
    </lineage>
</organism>
<dbReference type="InterPro" id="IPR002347">
    <property type="entry name" value="SDR_fam"/>
</dbReference>
<sequence length="404" mass="46490">MPLRIQAKNISENFLYRHSEDPNKVLEVLEHAVLNCKPEIRYRPGWQSKYFFLPLSMAPVWLTDFIVNRTTFSHVKPADIMLLIISLIFIFYIIYILYQHFYPTPNISPNGKYIFISGCDTGFGHGLAIKLDKQGFNVLAGVFASDNVNSLQEKLSSRATVFRLDITKEEDIEAAFQLVKQKTQVLHALVNNAGIVTSGYIDWIQVDTVRQIMNVNFFGHVTMTKRFLPLLIAKRDSRVVNMSSICGFISLPGSAAYCASKYAFESFSDCLRHEMRPWHLCVSIIEPGTMQTAMTERLEVSLKNVWLQLPNDTRKRWGEQFFEKSFKLVINSPFIRYSEDPEKVIRVLEHAIISTTPHIRYRPGWQSSLFFYPLSILPCWLVDKMFSFGFNACPDGVKLQLVSE</sequence>
<accession>A0A815UUT7</accession>
<dbReference type="EMBL" id="CAJNOV010013603">
    <property type="protein sequence ID" value="CAF1527753.1"/>
    <property type="molecule type" value="Genomic_DNA"/>
</dbReference>
<dbReference type="Gene3D" id="3.40.50.720">
    <property type="entry name" value="NAD(P)-binding Rossmann-like Domain"/>
    <property type="match status" value="1"/>
</dbReference>
<protein>
    <submittedName>
        <fullName evidence="3">Uncharacterized protein</fullName>
    </submittedName>
</protein>
<dbReference type="PRINTS" id="PR00081">
    <property type="entry name" value="GDHRDH"/>
</dbReference>
<dbReference type="PANTHER" id="PTHR43313:SF50">
    <property type="entry name" value="GH26015P"/>
    <property type="match status" value="1"/>
</dbReference>
<comment type="caution">
    <text evidence="3">The sequence shown here is derived from an EMBL/GenBank/DDBJ whole genome shotgun (WGS) entry which is preliminary data.</text>
</comment>
<proteinExistence type="inferred from homology"/>
<dbReference type="AlphaFoldDB" id="A0A815UUT7"/>
<dbReference type="GO" id="GO:0016491">
    <property type="term" value="F:oxidoreductase activity"/>
    <property type="evidence" value="ECO:0007669"/>
    <property type="project" value="TreeGrafter"/>
</dbReference>
<reference evidence="3" key="1">
    <citation type="submission" date="2021-02" db="EMBL/GenBank/DDBJ databases">
        <authorList>
            <person name="Nowell W R."/>
        </authorList>
    </citation>
    <scope>NUCLEOTIDE SEQUENCE</scope>
</reference>
<evidence type="ECO:0000256" key="2">
    <source>
        <dbReference type="SAM" id="Phobius"/>
    </source>
</evidence>
<evidence type="ECO:0000256" key="1">
    <source>
        <dbReference type="RuleBase" id="RU000363"/>
    </source>
</evidence>